<accession>A0A368VKU1</accession>
<name>A0A368VKU1_9BACL</name>
<reference evidence="1 2" key="1">
    <citation type="submission" date="2018-07" db="EMBL/GenBank/DDBJ databases">
        <title>Genomic Encyclopedia of Type Strains, Phase III (KMG-III): the genomes of soil and plant-associated and newly described type strains.</title>
        <authorList>
            <person name="Whitman W."/>
        </authorList>
    </citation>
    <scope>NUCLEOTIDE SEQUENCE [LARGE SCALE GENOMIC DNA]</scope>
    <source>
        <strain evidence="1 2">CECT 7506</strain>
    </source>
</reference>
<comment type="caution">
    <text evidence="1">The sequence shown here is derived from an EMBL/GenBank/DDBJ whole genome shotgun (WGS) entry which is preliminary data.</text>
</comment>
<proteinExistence type="predicted"/>
<evidence type="ECO:0000313" key="1">
    <source>
        <dbReference type="EMBL" id="RCW39611.1"/>
    </source>
</evidence>
<gene>
    <name evidence="1" type="ORF">DFP97_1622</name>
</gene>
<dbReference type="EMBL" id="QPJD01000062">
    <property type="protein sequence ID" value="RCW39611.1"/>
    <property type="molecule type" value="Genomic_DNA"/>
</dbReference>
<organism evidence="1 2">
    <name type="scientific">Paenibacillus prosopidis</name>
    <dbReference type="NCBI Taxonomy" id="630520"/>
    <lineage>
        <taxon>Bacteria</taxon>
        <taxon>Bacillati</taxon>
        <taxon>Bacillota</taxon>
        <taxon>Bacilli</taxon>
        <taxon>Bacillales</taxon>
        <taxon>Paenibacillaceae</taxon>
        <taxon>Paenibacillus</taxon>
    </lineage>
</organism>
<keyword evidence="2" id="KW-1185">Reference proteome</keyword>
<dbReference type="Proteomes" id="UP000252415">
    <property type="component" value="Unassembled WGS sequence"/>
</dbReference>
<evidence type="ECO:0000313" key="2">
    <source>
        <dbReference type="Proteomes" id="UP000252415"/>
    </source>
</evidence>
<protein>
    <submittedName>
        <fullName evidence="1">Uncharacterized protein</fullName>
    </submittedName>
</protein>
<sequence>MISQIKDLYQEEIRYLDLYYSSNRVMNYLEELDWIEKEIEKLSHSQRLKDKHVIATFIKLKESTVKRIHKCRFKDVSSEKEFLEHCINELHPLQFDIVV</sequence>
<dbReference type="AlphaFoldDB" id="A0A368VKU1"/>